<feature type="transmembrane region" description="Helical" evidence="1">
    <location>
        <begin position="259"/>
        <end position="283"/>
    </location>
</feature>
<reference evidence="2 3" key="1">
    <citation type="submission" date="2016-10" db="EMBL/GenBank/DDBJ databases">
        <authorList>
            <person name="de Groot N.N."/>
        </authorList>
    </citation>
    <scope>NUCLEOTIDE SEQUENCE [LARGE SCALE GENOMIC DNA]</scope>
    <source>
        <strain evidence="2 3">DSM 15695</strain>
    </source>
</reference>
<dbReference type="EMBL" id="FOEN01000005">
    <property type="protein sequence ID" value="SEQ09734.1"/>
    <property type="molecule type" value="Genomic_DNA"/>
</dbReference>
<feature type="transmembrane region" description="Helical" evidence="1">
    <location>
        <begin position="99"/>
        <end position="127"/>
    </location>
</feature>
<evidence type="ECO:0000256" key="1">
    <source>
        <dbReference type="SAM" id="Phobius"/>
    </source>
</evidence>
<feature type="transmembrane region" description="Helical" evidence="1">
    <location>
        <begin position="295"/>
        <end position="319"/>
    </location>
</feature>
<feature type="transmembrane region" description="Helical" evidence="1">
    <location>
        <begin position="331"/>
        <end position="349"/>
    </location>
</feature>
<name>A0A1H9D8G1_9LACT</name>
<sequence length="425" mass="46240">MNLDNFFRSIVNALPGIFGALLLLVVALVVAWAIKRFTITVLNKIDFDQQLQHWGFAKSKEEANVFIETIASILYFIVIILFLPSILAGLNIGGALNPIVAMFATFLAFIPNLLMALIILVIGGYFCNFIKRLVKNILTGLNIDKWYRKVTKQSVHGLNVNENQMADVLSSVVYVLLYIPILTVALETLGIQSISQPIIDVLNQILGAIPNIFAAVVMLVIGSFVGKLLGDVVEGLLSTSGIDQYSKYLNFKGESQLKISGVIGVLVQSLLTLFFIVEAINILNLDVLNAIGSSIIAYIPAVISAVIILALGLIGGNIFANFIKQVSGSSLFSELVRFTIIALAIFMTLDQLKIAQTIVNSAFVIILGALAGAFVLAFGLGGKDYAHRKLEEIDHTLAKEGEQSNQIITDPQQTLNEDNHLDHQV</sequence>
<dbReference type="Pfam" id="PF05552">
    <property type="entry name" value="MS_channel_1st_1"/>
    <property type="match status" value="3"/>
</dbReference>
<dbReference type="PANTHER" id="PTHR30221">
    <property type="entry name" value="SMALL-CONDUCTANCE MECHANOSENSITIVE CHANNEL"/>
    <property type="match status" value="1"/>
</dbReference>
<feature type="transmembrane region" description="Helical" evidence="1">
    <location>
        <begin position="12"/>
        <end position="34"/>
    </location>
</feature>
<keyword evidence="1" id="KW-0472">Membrane</keyword>
<feature type="transmembrane region" description="Helical" evidence="1">
    <location>
        <begin position="201"/>
        <end position="221"/>
    </location>
</feature>
<evidence type="ECO:0000313" key="3">
    <source>
        <dbReference type="Proteomes" id="UP000198833"/>
    </source>
</evidence>
<keyword evidence="1" id="KW-0812">Transmembrane</keyword>
<feature type="transmembrane region" description="Helical" evidence="1">
    <location>
        <begin position="65"/>
        <end position="87"/>
    </location>
</feature>
<feature type="transmembrane region" description="Helical" evidence="1">
    <location>
        <begin position="361"/>
        <end position="380"/>
    </location>
</feature>
<keyword evidence="3" id="KW-1185">Reference proteome</keyword>
<feature type="transmembrane region" description="Helical" evidence="1">
    <location>
        <begin position="172"/>
        <end position="195"/>
    </location>
</feature>
<protein>
    <submittedName>
        <fullName evidence="2">Conserved TM helix</fullName>
    </submittedName>
</protein>
<proteinExistence type="predicted"/>
<dbReference type="Proteomes" id="UP000198833">
    <property type="component" value="Unassembled WGS sequence"/>
</dbReference>
<dbReference type="RefSeq" id="WP_092571534.1">
    <property type="nucleotide sequence ID" value="NZ_CALUDV010000001.1"/>
</dbReference>
<accession>A0A1H9D8G1</accession>
<dbReference type="OrthoDB" id="1411407at2"/>
<organism evidence="2 3">
    <name type="scientific">Ignavigranum ruoffiae</name>
    <dbReference type="NCBI Taxonomy" id="89093"/>
    <lineage>
        <taxon>Bacteria</taxon>
        <taxon>Bacillati</taxon>
        <taxon>Bacillota</taxon>
        <taxon>Bacilli</taxon>
        <taxon>Lactobacillales</taxon>
        <taxon>Aerococcaceae</taxon>
        <taxon>Ignavigranum</taxon>
    </lineage>
</organism>
<dbReference type="InterPro" id="IPR045275">
    <property type="entry name" value="MscS_archaea/bacteria_type"/>
</dbReference>
<dbReference type="Gene3D" id="1.10.287.1260">
    <property type="match status" value="1"/>
</dbReference>
<evidence type="ECO:0000313" key="2">
    <source>
        <dbReference type="EMBL" id="SEQ09734.1"/>
    </source>
</evidence>
<dbReference type="InterPro" id="IPR008910">
    <property type="entry name" value="MSC_TM_helix"/>
</dbReference>
<dbReference type="GO" id="GO:0008381">
    <property type="term" value="F:mechanosensitive monoatomic ion channel activity"/>
    <property type="evidence" value="ECO:0007669"/>
    <property type="project" value="InterPro"/>
</dbReference>
<dbReference type="NCBIfam" id="NF033912">
    <property type="entry name" value="msc"/>
    <property type="match status" value="1"/>
</dbReference>
<keyword evidence="1" id="KW-1133">Transmembrane helix</keyword>
<dbReference type="STRING" id="89093.SAMN04488558_10560"/>
<dbReference type="AlphaFoldDB" id="A0A1H9D8G1"/>
<gene>
    <name evidence="2" type="ORF">SAMN04488558_10560</name>
</gene>
<dbReference type="PANTHER" id="PTHR30221:SF1">
    <property type="entry name" value="SMALL-CONDUCTANCE MECHANOSENSITIVE CHANNEL"/>
    <property type="match status" value="1"/>
</dbReference>